<dbReference type="Proteomes" id="UP000198902">
    <property type="component" value="Unassembled WGS sequence"/>
</dbReference>
<name>A0A0D6JWH9_9EURY</name>
<dbReference type="OrthoDB" id="317850at2157"/>
<dbReference type="AlphaFoldDB" id="A0A0D6JWH9"/>
<evidence type="ECO:0000313" key="2">
    <source>
        <dbReference type="Proteomes" id="UP000198902"/>
    </source>
</evidence>
<dbReference type="EMBL" id="CSTE01000006">
    <property type="protein sequence ID" value="CQR53679.1"/>
    <property type="molecule type" value="Genomic_DNA"/>
</dbReference>
<protein>
    <submittedName>
        <fullName evidence="1">Uncharacterized protein</fullName>
    </submittedName>
</protein>
<dbReference type="InterPro" id="IPR043899">
    <property type="entry name" value="DUF5789"/>
</dbReference>
<keyword evidence="2" id="KW-1185">Reference proteome</keyword>
<gene>
    <name evidence="1" type="ORF">BN996_03738</name>
</gene>
<sequence length="100" mass="11088">MERSDLQSFLETEFTYPVSTSRVVEQAGDVEISAPNVDDAETVETILDPLGAETHKSASDLYNTILGGVSESYVGRKFYDDRGSNPAEAWSIRNDQPRPF</sequence>
<organism evidence="1 2">
    <name type="scientific">Haloferax massiliensis</name>
    <dbReference type="NCBI Taxonomy" id="1476858"/>
    <lineage>
        <taxon>Archaea</taxon>
        <taxon>Methanobacteriati</taxon>
        <taxon>Methanobacteriota</taxon>
        <taxon>Stenosarchaea group</taxon>
        <taxon>Halobacteria</taxon>
        <taxon>Halobacteriales</taxon>
        <taxon>Haloferacaceae</taxon>
        <taxon>Haloferax</taxon>
    </lineage>
</organism>
<dbReference type="RefSeq" id="WP_089781529.1">
    <property type="nucleotide sequence ID" value="NZ_CABLRR010000006.1"/>
</dbReference>
<reference evidence="2" key="1">
    <citation type="submission" date="2015-03" db="EMBL/GenBank/DDBJ databases">
        <authorList>
            <person name="Urmite Genomes"/>
        </authorList>
    </citation>
    <scope>NUCLEOTIDE SEQUENCE [LARGE SCALE GENOMIC DNA]</scope>
    <source>
        <strain evidence="2">Arc-Hr</strain>
    </source>
</reference>
<evidence type="ECO:0000313" key="1">
    <source>
        <dbReference type="EMBL" id="CQR53679.1"/>
    </source>
</evidence>
<dbReference type="Pfam" id="PF19102">
    <property type="entry name" value="DUF5789"/>
    <property type="match status" value="1"/>
</dbReference>
<accession>A0A0D6JWH9</accession>
<proteinExistence type="predicted"/>